<keyword evidence="4" id="KW-1185">Reference proteome</keyword>
<dbReference type="RefSeq" id="WP_015723087.1">
    <property type="nucleotide sequence ID" value="NC_014972.1"/>
</dbReference>
<dbReference type="InterPro" id="IPR035986">
    <property type="entry name" value="PKD_dom_sf"/>
</dbReference>
<keyword evidence="1" id="KW-0732">Signal</keyword>
<evidence type="ECO:0000313" key="3">
    <source>
        <dbReference type="EMBL" id="ADW16540.1"/>
    </source>
</evidence>
<feature type="signal peptide" evidence="1">
    <location>
        <begin position="1"/>
        <end position="29"/>
    </location>
</feature>
<proteinExistence type="predicted"/>
<gene>
    <name evidence="3" type="ordered locus">Despr_0358</name>
</gene>
<dbReference type="SMART" id="SM00089">
    <property type="entry name" value="PKD"/>
    <property type="match status" value="1"/>
</dbReference>
<dbReference type="SUPFAM" id="SSF49785">
    <property type="entry name" value="Galactose-binding domain-like"/>
    <property type="match status" value="1"/>
</dbReference>
<dbReference type="InterPro" id="IPR000601">
    <property type="entry name" value="PKD_dom"/>
</dbReference>
<accession>A0A7U3YJM7</accession>
<dbReference type="CDD" id="cd00146">
    <property type="entry name" value="PKD"/>
    <property type="match status" value="1"/>
</dbReference>
<dbReference type="InterPro" id="IPR013783">
    <property type="entry name" value="Ig-like_fold"/>
</dbReference>
<dbReference type="Proteomes" id="UP000006365">
    <property type="component" value="Chromosome"/>
</dbReference>
<reference evidence="3 4" key="1">
    <citation type="journal article" date="2011" name="Stand. Genomic Sci.">
        <title>Complete genome sequence of Desulfobulbus propionicus type strain (1pr3).</title>
        <authorList>
            <person name="Pagani I."/>
            <person name="Lapidus A."/>
            <person name="Nolan M."/>
            <person name="Lucas S."/>
            <person name="Hammon N."/>
            <person name="Deshpande S."/>
            <person name="Cheng J.F."/>
            <person name="Chertkov O."/>
            <person name="Davenport K."/>
            <person name="Tapia R."/>
            <person name="Han C."/>
            <person name="Goodwin L."/>
            <person name="Pitluck S."/>
            <person name="Liolios K."/>
            <person name="Mavromatis K."/>
            <person name="Ivanova N."/>
            <person name="Mikhailova N."/>
            <person name="Pati A."/>
            <person name="Chen A."/>
            <person name="Palaniappan K."/>
            <person name="Land M."/>
            <person name="Hauser L."/>
            <person name="Chang Y.J."/>
            <person name="Jeffries C.D."/>
            <person name="Detter J.C."/>
            <person name="Brambilla E."/>
            <person name="Kannan K.P."/>
            <person name="Djao O.D."/>
            <person name="Rohde M."/>
            <person name="Pukall R."/>
            <person name="Spring S."/>
            <person name="Goker M."/>
            <person name="Sikorski J."/>
            <person name="Woyke T."/>
            <person name="Bristow J."/>
            <person name="Eisen J.A."/>
            <person name="Markowitz V."/>
            <person name="Hugenholtz P."/>
            <person name="Kyrpides N.C."/>
            <person name="Klenk H.P."/>
        </authorList>
    </citation>
    <scope>NUCLEOTIDE SEQUENCE [LARGE SCALE GENOMIC DNA]</scope>
    <source>
        <strain evidence="4">ATCC 33891 / DSM 2032 / 1pr3</strain>
    </source>
</reference>
<sequence>MKTTAASTKVLHAATLVLFLTTMAPPSMANTGFSGSLKGVAITDAQKINKPPVALFTYTKNGDIYTFDASGASDSDGSIVSYIWDFGDGVKDSGITVTHSFEGGGISPVTLTIVDNSGGVTMTQENVSLASPVQIAINFQPASAPVPTGFTMDSGSNFDDAVGYGWVSPPAAEGTRDRNSLLSPDQSFDTLIHVAPTAVWEHIVPNGKYLVTVTVGDPSAPDRTQGVQVEGAALITAERLSSLNPWITREIITTVTDNRLSLTFQTSDTAKLCWVKIVSQ</sequence>
<dbReference type="SUPFAM" id="SSF49299">
    <property type="entry name" value="PKD domain"/>
    <property type="match status" value="1"/>
</dbReference>
<dbReference type="Pfam" id="PF18911">
    <property type="entry name" value="PKD_4"/>
    <property type="match status" value="1"/>
</dbReference>
<dbReference type="InterPro" id="IPR022409">
    <property type="entry name" value="PKD/Chitinase_dom"/>
</dbReference>
<feature type="domain" description="PKD" evidence="2">
    <location>
        <begin position="66"/>
        <end position="123"/>
    </location>
</feature>
<dbReference type="PROSITE" id="PS50093">
    <property type="entry name" value="PKD"/>
    <property type="match status" value="1"/>
</dbReference>
<name>A0A7U3YJM7_DESPD</name>
<dbReference type="EMBL" id="CP002364">
    <property type="protein sequence ID" value="ADW16540.1"/>
    <property type="molecule type" value="Genomic_DNA"/>
</dbReference>
<evidence type="ECO:0000256" key="1">
    <source>
        <dbReference type="SAM" id="SignalP"/>
    </source>
</evidence>
<dbReference type="Gene3D" id="2.60.120.430">
    <property type="entry name" value="Galactose-binding lectin"/>
    <property type="match status" value="1"/>
</dbReference>
<dbReference type="AlphaFoldDB" id="A0A7U3YJM7"/>
<dbReference type="KEGG" id="dpr:Despr_0358"/>
<protein>
    <submittedName>
        <fullName evidence="3">PKD domain containing protein</fullName>
    </submittedName>
</protein>
<dbReference type="Gene3D" id="2.60.40.10">
    <property type="entry name" value="Immunoglobulins"/>
    <property type="match status" value="1"/>
</dbReference>
<dbReference type="InterPro" id="IPR008979">
    <property type="entry name" value="Galactose-bd-like_sf"/>
</dbReference>
<evidence type="ECO:0000313" key="4">
    <source>
        <dbReference type="Proteomes" id="UP000006365"/>
    </source>
</evidence>
<organism evidence="3 4">
    <name type="scientific">Desulfobulbus propionicus (strain ATCC 33891 / DSM 2032 / VKM B-1956 / 1pr3)</name>
    <dbReference type="NCBI Taxonomy" id="577650"/>
    <lineage>
        <taxon>Bacteria</taxon>
        <taxon>Pseudomonadati</taxon>
        <taxon>Thermodesulfobacteriota</taxon>
        <taxon>Desulfobulbia</taxon>
        <taxon>Desulfobulbales</taxon>
        <taxon>Desulfobulbaceae</taxon>
        <taxon>Desulfobulbus</taxon>
    </lineage>
</organism>
<feature type="chain" id="PRO_5030516054" evidence="1">
    <location>
        <begin position="30"/>
        <end position="280"/>
    </location>
</feature>
<evidence type="ECO:0000259" key="2">
    <source>
        <dbReference type="PROSITE" id="PS50093"/>
    </source>
</evidence>